<reference evidence="1" key="1">
    <citation type="submission" date="2017-12" db="EMBL/GenBank/DDBJ databases">
        <title>High-resolution comparative analysis of great ape genomes.</title>
        <authorList>
            <person name="Pollen A."/>
            <person name="Hastie A."/>
            <person name="Hormozdiari F."/>
            <person name="Dougherty M."/>
            <person name="Liu R."/>
            <person name="Chaisson M."/>
            <person name="Hoppe E."/>
            <person name="Hill C."/>
            <person name="Pang A."/>
            <person name="Hillier L."/>
            <person name="Baker C."/>
            <person name="Armstrong J."/>
            <person name="Shendure J."/>
            <person name="Paten B."/>
            <person name="Wilson R."/>
            <person name="Chao H."/>
            <person name="Schneider V."/>
            <person name="Ventura M."/>
            <person name="Kronenberg Z."/>
            <person name="Murali S."/>
            <person name="Gordon D."/>
            <person name="Cantsilieris S."/>
            <person name="Munson K."/>
            <person name="Nelson B."/>
            <person name="Raja A."/>
            <person name="Underwood J."/>
            <person name="Diekhans M."/>
            <person name="Fiddes I."/>
            <person name="Haussler D."/>
            <person name="Eichler E."/>
        </authorList>
    </citation>
    <scope>NUCLEOTIDE SEQUENCE [LARGE SCALE GENOMIC DNA]</scope>
    <source>
        <strain evidence="1">Susie</strain>
    </source>
</reference>
<evidence type="ECO:0000313" key="1">
    <source>
        <dbReference type="EMBL" id="PNJ16973.1"/>
    </source>
</evidence>
<feature type="non-terminal residue" evidence="1">
    <location>
        <position position="1"/>
    </location>
</feature>
<sequence length="68" mass="7269">VPERFALCQPLLLFSSLQHGYSLARCVALTCPQTGAREISLEANWASLGPENALCLGCSLRCSATSGW</sequence>
<comment type="caution">
    <text evidence="1">The sequence shown here is derived from an EMBL/GenBank/DDBJ whole genome shotgun (WGS) entry which is preliminary data.</text>
</comment>
<gene>
    <name evidence="1" type="ORF">CR201_G0045675</name>
</gene>
<name>A0A2J8S871_PONAB</name>
<dbReference type="AlphaFoldDB" id="A0A2J8S871"/>
<accession>A0A2J8S871</accession>
<dbReference type="EMBL" id="NDHI03003602">
    <property type="protein sequence ID" value="PNJ16973.1"/>
    <property type="molecule type" value="Genomic_DNA"/>
</dbReference>
<organism evidence="1">
    <name type="scientific">Pongo abelii</name>
    <name type="common">Sumatran orangutan</name>
    <name type="synonym">Pongo pygmaeus abelii</name>
    <dbReference type="NCBI Taxonomy" id="9601"/>
    <lineage>
        <taxon>Eukaryota</taxon>
        <taxon>Metazoa</taxon>
        <taxon>Chordata</taxon>
        <taxon>Craniata</taxon>
        <taxon>Vertebrata</taxon>
        <taxon>Euteleostomi</taxon>
        <taxon>Mammalia</taxon>
        <taxon>Eutheria</taxon>
        <taxon>Euarchontoglires</taxon>
        <taxon>Primates</taxon>
        <taxon>Haplorrhini</taxon>
        <taxon>Catarrhini</taxon>
        <taxon>Hominidae</taxon>
        <taxon>Pongo</taxon>
    </lineage>
</organism>
<proteinExistence type="predicted"/>
<protein>
    <submittedName>
        <fullName evidence="1">TBC1D24 isoform 3</fullName>
    </submittedName>
</protein>